<accession>A0A9N9M9K6</accession>
<dbReference type="InterPro" id="IPR035979">
    <property type="entry name" value="RBD_domain_sf"/>
</dbReference>
<evidence type="ECO:0000256" key="1">
    <source>
        <dbReference type="SAM" id="MobiDB-lite"/>
    </source>
</evidence>
<feature type="compositionally biased region" description="Gly residues" evidence="1">
    <location>
        <begin position="60"/>
        <end position="77"/>
    </location>
</feature>
<feature type="compositionally biased region" description="Basic and acidic residues" evidence="1">
    <location>
        <begin position="174"/>
        <end position="192"/>
    </location>
</feature>
<evidence type="ECO:0008006" key="5">
    <source>
        <dbReference type="Google" id="ProtNLM"/>
    </source>
</evidence>
<organism evidence="3 4">
    <name type="scientific">Ceutorhynchus assimilis</name>
    <name type="common">cabbage seed weevil</name>
    <dbReference type="NCBI Taxonomy" id="467358"/>
    <lineage>
        <taxon>Eukaryota</taxon>
        <taxon>Metazoa</taxon>
        <taxon>Ecdysozoa</taxon>
        <taxon>Arthropoda</taxon>
        <taxon>Hexapoda</taxon>
        <taxon>Insecta</taxon>
        <taxon>Pterygota</taxon>
        <taxon>Neoptera</taxon>
        <taxon>Endopterygota</taxon>
        <taxon>Coleoptera</taxon>
        <taxon>Polyphaga</taxon>
        <taxon>Cucujiformia</taxon>
        <taxon>Curculionidae</taxon>
        <taxon>Ceutorhynchinae</taxon>
        <taxon>Ceutorhynchus</taxon>
    </lineage>
</organism>
<dbReference type="AlphaFoldDB" id="A0A9N9M9K6"/>
<dbReference type="EMBL" id="OU892277">
    <property type="protein sequence ID" value="CAG9760198.1"/>
    <property type="molecule type" value="Genomic_DNA"/>
</dbReference>
<dbReference type="OrthoDB" id="76445at2759"/>
<keyword evidence="4" id="KW-1185">Reference proteome</keyword>
<proteinExistence type="predicted"/>
<keyword evidence="2" id="KW-0732">Signal</keyword>
<dbReference type="Proteomes" id="UP001152799">
    <property type="component" value="Chromosome 1"/>
</dbReference>
<reference evidence="3" key="1">
    <citation type="submission" date="2022-01" db="EMBL/GenBank/DDBJ databases">
        <authorList>
            <person name="King R."/>
        </authorList>
    </citation>
    <scope>NUCLEOTIDE SEQUENCE</scope>
</reference>
<dbReference type="SUPFAM" id="SSF54928">
    <property type="entry name" value="RNA-binding domain, RBD"/>
    <property type="match status" value="1"/>
</dbReference>
<feature type="region of interest" description="Disordered" evidence="1">
    <location>
        <begin position="172"/>
        <end position="192"/>
    </location>
</feature>
<evidence type="ECO:0000313" key="4">
    <source>
        <dbReference type="Proteomes" id="UP001152799"/>
    </source>
</evidence>
<name>A0A9N9M9K6_9CUCU</name>
<gene>
    <name evidence="3" type="ORF">CEUTPL_LOCUS934</name>
</gene>
<sequence>MFILFVTLFVKITGYAQEYYGEASQSAYDQGQSVDSGWGQSGRRGTSRGSYRGANRGRGYDGGYGGGEGSGSSGGGIDRSYGGDQRGGFNKGDGSFIQSYTIFVSQMDSSLTEEDIAAHFGSIGVIRIDSKIQLKTLAPAQKRLQKVPRKQLSRLKRLKKEPLWPLFHGTFQAEARKEEKKIDKPQPEKPQP</sequence>
<dbReference type="GO" id="GO:0003676">
    <property type="term" value="F:nucleic acid binding"/>
    <property type="evidence" value="ECO:0007669"/>
    <property type="project" value="InterPro"/>
</dbReference>
<feature type="chain" id="PRO_5040285806" description="RRM domain-containing protein" evidence="2">
    <location>
        <begin position="17"/>
        <end position="192"/>
    </location>
</feature>
<evidence type="ECO:0000256" key="2">
    <source>
        <dbReference type="SAM" id="SignalP"/>
    </source>
</evidence>
<feature type="signal peptide" evidence="2">
    <location>
        <begin position="1"/>
        <end position="16"/>
    </location>
</feature>
<evidence type="ECO:0000313" key="3">
    <source>
        <dbReference type="EMBL" id="CAG9760198.1"/>
    </source>
</evidence>
<feature type="compositionally biased region" description="Low complexity" evidence="1">
    <location>
        <begin position="36"/>
        <end position="54"/>
    </location>
</feature>
<feature type="region of interest" description="Disordered" evidence="1">
    <location>
        <begin position="31"/>
        <end position="85"/>
    </location>
</feature>
<protein>
    <recommendedName>
        <fullName evidence="5">RRM domain-containing protein</fullName>
    </recommendedName>
</protein>